<dbReference type="CDD" id="cd19540">
    <property type="entry name" value="LCL_NRPS-like"/>
    <property type="match status" value="1"/>
</dbReference>
<dbReference type="SMART" id="SM00823">
    <property type="entry name" value="PKS_PP"/>
    <property type="match status" value="1"/>
</dbReference>
<keyword evidence="3" id="KW-0596">Phosphopantetheine</keyword>
<feature type="domain" description="Carrier" evidence="6">
    <location>
        <begin position="77"/>
        <end position="152"/>
    </location>
</feature>
<dbReference type="InterPro" id="IPR009081">
    <property type="entry name" value="PP-bd_ACP"/>
</dbReference>
<proteinExistence type="inferred from homology"/>
<dbReference type="AlphaFoldDB" id="A0A5D4HFN0"/>
<dbReference type="InterPro" id="IPR023213">
    <property type="entry name" value="CAT-like_dom_sf"/>
</dbReference>
<comment type="cofactor">
    <cofactor evidence="1">
        <name>pantetheine 4'-phosphate</name>
        <dbReference type="ChEBI" id="CHEBI:47942"/>
    </cofactor>
</comment>
<dbReference type="PANTHER" id="PTHR45527:SF1">
    <property type="entry name" value="FATTY ACID SYNTHASE"/>
    <property type="match status" value="1"/>
</dbReference>
<dbReference type="Gene3D" id="3.30.300.30">
    <property type="match status" value="1"/>
</dbReference>
<gene>
    <name evidence="7" type="ORF">FY004_39260</name>
</gene>
<comment type="caution">
    <text evidence="7">The sequence shown here is derived from an EMBL/GenBank/DDBJ whole genome shotgun (WGS) entry which is preliminary data.</text>
</comment>
<evidence type="ECO:0000256" key="1">
    <source>
        <dbReference type="ARBA" id="ARBA00001957"/>
    </source>
</evidence>
<dbReference type="InterPro" id="IPR020806">
    <property type="entry name" value="PKS_PP-bd"/>
</dbReference>
<protein>
    <submittedName>
        <fullName evidence="7">Non-ribosomal peptide synthetase</fullName>
    </submittedName>
</protein>
<dbReference type="SUPFAM" id="SSF56801">
    <property type="entry name" value="Acetyl-CoA synthetase-like"/>
    <property type="match status" value="1"/>
</dbReference>
<dbReference type="GO" id="GO:0043041">
    <property type="term" value="P:amino acid activation for nonribosomal peptide biosynthetic process"/>
    <property type="evidence" value="ECO:0007669"/>
    <property type="project" value="TreeGrafter"/>
</dbReference>
<feature type="region of interest" description="Disordered" evidence="5">
    <location>
        <begin position="59"/>
        <end position="78"/>
    </location>
</feature>
<dbReference type="GO" id="GO:0031177">
    <property type="term" value="F:phosphopantetheine binding"/>
    <property type="evidence" value="ECO:0007669"/>
    <property type="project" value="InterPro"/>
</dbReference>
<dbReference type="Gene3D" id="3.30.559.10">
    <property type="entry name" value="Chloramphenicol acetyltransferase-like domain"/>
    <property type="match status" value="1"/>
</dbReference>
<evidence type="ECO:0000256" key="5">
    <source>
        <dbReference type="SAM" id="MobiDB-lite"/>
    </source>
</evidence>
<feature type="non-terminal residue" evidence="7">
    <location>
        <position position="630"/>
    </location>
</feature>
<dbReference type="SUPFAM" id="SSF47336">
    <property type="entry name" value="ACP-like"/>
    <property type="match status" value="1"/>
</dbReference>
<accession>A0A5D4HFN0</accession>
<dbReference type="PANTHER" id="PTHR45527">
    <property type="entry name" value="NONRIBOSOMAL PEPTIDE SYNTHETASE"/>
    <property type="match status" value="1"/>
</dbReference>
<keyword evidence="4" id="KW-0597">Phosphoprotein</keyword>
<evidence type="ECO:0000256" key="4">
    <source>
        <dbReference type="ARBA" id="ARBA00022553"/>
    </source>
</evidence>
<keyword evidence="8" id="KW-1185">Reference proteome</keyword>
<evidence type="ECO:0000313" key="7">
    <source>
        <dbReference type="EMBL" id="TYR38609.1"/>
    </source>
</evidence>
<dbReference type="Proteomes" id="UP000323242">
    <property type="component" value="Unassembled WGS sequence"/>
</dbReference>
<dbReference type="InterPro" id="IPR036736">
    <property type="entry name" value="ACP-like_sf"/>
</dbReference>
<name>A0A5D4HFN0_9ACTN</name>
<dbReference type="GO" id="GO:0044550">
    <property type="term" value="P:secondary metabolite biosynthetic process"/>
    <property type="evidence" value="ECO:0007669"/>
    <property type="project" value="TreeGrafter"/>
</dbReference>
<dbReference type="EMBL" id="VSZQ01000541">
    <property type="protein sequence ID" value="TYR38609.1"/>
    <property type="molecule type" value="Genomic_DNA"/>
</dbReference>
<dbReference type="Gene3D" id="1.10.1200.10">
    <property type="entry name" value="ACP-like"/>
    <property type="match status" value="1"/>
</dbReference>
<dbReference type="PROSITE" id="PS50075">
    <property type="entry name" value="CARRIER"/>
    <property type="match status" value="1"/>
</dbReference>
<dbReference type="GO" id="GO:0003824">
    <property type="term" value="F:catalytic activity"/>
    <property type="evidence" value="ECO:0007669"/>
    <property type="project" value="InterPro"/>
</dbReference>
<evidence type="ECO:0000313" key="8">
    <source>
        <dbReference type="Proteomes" id="UP000323242"/>
    </source>
</evidence>
<dbReference type="RefSeq" id="WP_262388469.1">
    <property type="nucleotide sequence ID" value="NZ_VSZQ01000541.1"/>
</dbReference>
<dbReference type="GO" id="GO:0017000">
    <property type="term" value="P:antibiotic biosynthetic process"/>
    <property type="evidence" value="ECO:0007669"/>
    <property type="project" value="UniProtKB-ARBA"/>
</dbReference>
<dbReference type="PROSITE" id="PS00012">
    <property type="entry name" value="PHOSPHOPANTETHEINE"/>
    <property type="match status" value="1"/>
</dbReference>
<dbReference type="Pfam" id="PF00550">
    <property type="entry name" value="PP-binding"/>
    <property type="match status" value="1"/>
</dbReference>
<evidence type="ECO:0000256" key="3">
    <source>
        <dbReference type="ARBA" id="ARBA00022450"/>
    </source>
</evidence>
<dbReference type="GO" id="GO:0005829">
    <property type="term" value="C:cytosol"/>
    <property type="evidence" value="ECO:0007669"/>
    <property type="project" value="TreeGrafter"/>
</dbReference>
<organism evidence="7 8">
    <name type="scientific">Streptomyces parvus</name>
    <dbReference type="NCBI Taxonomy" id="66428"/>
    <lineage>
        <taxon>Bacteria</taxon>
        <taxon>Bacillati</taxon>
        <taxon>Actinomycetota</taxon>
        <taxon>Actinomycetes</taxon>
        <taxon>Kitasatosporales</taxon>
        <taxon>Streptomycetaceae</taxon>
        <taxon>Streptomyces</taxon>
    </lineage>
</organism>
<comment type="similarity">
    <text evidence="2">Belongs to the ATP-dependent AMP-binding enzyme family.</text>
</comment>
<dbReference type="Pfam" id="PF00668">
    <property type="entry name" value="Condensation"/>
    <property type="match status" value="1"/>
</dbReference>
<dbReference type="SUPFAM" id="SSF52777">
    <property type="entry name" value="CoA-dependent acyltransferases"/>
    <property type="match status" value="2"/>
</dbReference>
<dbReference type="InterPro" id="IPR006162">
    <property type="entry name" value="Ppantetheine_attach_site"/>
</dbReference>
<dbReference type="Gene3D" id="3.30.559.30">
    <property type="entry name" value="Nonribosomal peptide synthetase, condensation domain"/>
    <property type="match status" value="1"/>
</dbReference>
<feature type="compositionally biased region" description="Low complexity" evidence="5">
    <location>
        <begin position="69"/>
        <end position="78"/>
    </location>
</feature>
<reference evidence="7 8" key="1">
    <citation type="submission" date="2019-08" db="EMBL/GenBank/DDBJ databases">
        <title>Draft genome for granaticin producer strain Streptomyces parvus C05.</title>
        <authorList>
            <person name="Gonzalez-Pimentel J.L."/>
        </authorList>
    </citation>
    <scope>NUCLEOTIDE SEQUENCE [LARGE SCALE GENOMIC DNA]</scope>
    <source>
        <strain evidence="7 8">C05</strain>
    </source>
</reference>
<dbReference type="GO" id="GO:0072330">
    <property type="term" value="P:monocarboxylic acid biosynthetic process"/>
    <property type="evidence" value="ECO:0007669"/>
    <property type="project" value="UniProtKB-ARBA"/>
</dbReference>
<sequence length="630" mass="67213">AHPTPRLVAYLTGLTGTPETRATTAARVREELRTVLPGHLVPDLCLPLDTLPLTPNGKLDRNALPAPRPAAAPAGRAPAGQREELLAALFADLLGLEQVSAEADFFALGGHSLLAARLATRAADVLGNPIPVRQIFDTPTVAALAARSAAPGTPLPALQPASHDGPLPLSPAQARLWFLSRLQPGTAYHLPFVLTLTGEVDLAALTAAVGDLATRHAVLRTVFPEADGEPTQHILETAAPVRLRTVQSREDAEELLGALSAEPFDLATEPPFRATVLTEPDRTTVLLLTHHIAADEWSVEPLLTDLSAAYRARLTGCAPELPPLAAHYTDYARWQRTLLDDGHLQDQAGFWRRTLHGAPAVLDLPTDRPRPETPSGRGGFVRFTLPDEVAAGLRSLAADAGVTPFMVTQAALCSLLTGLGAGDDIPLGVPTAGRGERSTEDLIGFFVNTLVLRTDLSGDPTFRELLGRVRAVDLDAFDHAQLPFERVVEELNPERGPTNPLFQVMLTYQNRTPAPFTAPGVDDAAFTLRETDTAKFDLIVGFTDHLTGGPVDGAINYSADLFDAATVRTLADRLVTLLSRALARPDTPIGSLGVLVAGEEDTLLRDWNPTGDHHGTPSVLDRFARAAATH</sequence>
<dbReference type="InterPro" id="IPR045851">
    <property type="entry name" value="AMP-bd_C_sf"/>
</dbReference>
<evidence type="ECO:0000259" key="6">
    <source>
        <dbReference type="PROSITE" id="PS50075"/>
    </source>
</evidence>
<feature type="non-terminal residue" evidence="7">
    <location>
        <position position="1"/>
    </location>
</feature>
<dbReference type="GO" id="GO:0008610">
    <property type="term" value="P:lipid biosynthetic process"/>
    <property type="evidence" value="ECO:0007669"/>
    <property type="project" value="UniProtKB-ARBA"/>
</dbReference>
<dbReference type="InterPro" id="IPR001242">
    <property type="entry name" value="Condensation_dom"/>
</dbReference>
<evidence type="ECO:0000256" key="2">
    <source>
        <dbReference type="ARBA" id="ARBA00006432"/>
    </source>
</evidence>
<dbReference type="FunFam" id="1.10.1200.10:FF:000016">
    <property type="entry name" value="Non-ribosomal peptide synthase"/>
    <property type="match status" value="1"/>
</dbReference>